<evidence type="ECO:0000256" key="3">
    <source>
        <dbReference type="ARBA" id="ARBA00022737"/>
    </source>
</evidence>
<evidence type="ECO:0000313" key="13">
    <source>
        <dbReference type="Proteomes" id="UP000728185"/>
    </source>
</evidence>
<evidence type="ECO:0000256" key="10">
    <source>
        <dbReference type="SAM" id="Phobius"/>
    </source>
</evidence>
<dbReference type="Proteomes" id="UP000728185">
    <property type="component" value="Unassembled WGS sequence"/>
</dbReference>
<dbReference type="InterPro" id="IPR050174">
    <property type="entry name" value="Protocadherin/Cadherin-CA"/>
</dbReference>
<evidence type="ECO:0000256" key="5">
    <source>
        <dbReference type="ARBA" id="ARBA00022989"/>
    </source>
</evidence>
<feature type="region of interest" description="Disordered" evidence="9">
    <location>
        <begin position="143"/>
        <end position="180"/>
    </location>
</feature>
<comment type="subcellular location">
    <subcellularLocation>
        <location evidence="1">Membrane</location>
        <topology evidence="1">Single-pass membrane protein</topology>
    </subcellularLocation>
</comment>
<keyword evidence="5 10" id="KW-1133">Transmembrane helix</keyword>
<keyword evidence="3" id="KW-0677">Repeat</keyword>
<keyword evidence="13" id="KW-1185">Reference proteome</keyword>
<feature type="region of interest" description="Disordered" evidence="9">
    <location>
        <begin position="596"/>
        <end position="615"/>
    </location>
</feature>
<evidence type="ECO:0000259" key="11">
    <source>
        <dbReference type="PROSITE" id="PS50268"/>
    </source>
</evidence>
<dbReference type="InterPro" id="IPR020894">
    <property type="entry name" value="Cadherin_CS"/>
</dbReference>
<dbReference type="SUPFAM" id="SSF49313">
    <property type="entry name" value="Cadherin-like"/>
    <property type="match status" value="2"/>
</dbReference>
<evidence type="ECO:0000256" key="8">
    <source>
        <dbReference type="PROSITE-ProRule" id="PRU00043"/>
    </source>
</evidence>
<evidence type="ECO:0000256" key="6">
    <source>
        <dbReference type="ARBA" id="ARBA00023136"/>
    </source>
</evidence>
<accession>A0A8E0S7T9</accession>
<dbReference type="PROSITE" id="PS00232">
    <property type="entry name" value="CADHERIN_1"/>
    <property type="match status" value="1"/>
</dbReference>
<feature type="domain" description="Cadherin" evidence="11">
    <location>
        <begin position="114"/>
        <end position="264"/>
    </location>
</feature>
<feature type="compositionally biased region" description="Polar residues" evidence="9">
    <location>
        <begin position="143"/>
        <end position="158"/>
    </location>
</feature>
<dbReference type="PANTHER" id="PTHR24028:SF328">
    <property type="entry name" value="CADHERIN-3"/>
    <property type="match status" value="1"/>
</dbReference>
<dbReference type="InterPro" id="IPR002126">
    <property type="entry name" value="Cadherin-like_dom"/>
</dbReference>
<dbReference type="PANTHER" id="PTHR24028">
    <property type="entry name" value="CADHERIN-87A"/>
    <property type="match status" value="1"/>
</dbReference>
<dbReference type="EMBL" id="LUCM01000550">
    <property type="protein sequence ID" value="KAA0200419.1"/>
    <property type="molecule type" value="Genomic_DNA"/>
</dbReference>
<sequence>MDEKTGSLLVGPNGLDRERQSSYKFVVTVSDGAATSGKPTLLPRERHTVQTIVHVTVEDENDNAPRIIYPDSQTNTHRRNLHLPADFFSKTPLCSQAIFTLACPIVQQQLPHTIAQIAVNDSDSGINAEVYYQLSAVTQSIRPVSSSKSGIDKQSASSDNREGKNDSIGTNETSPGLDPADLNTVTLIPFQIDPQNGFLMIVSPPVDEQNKDICSSDRESLGPTVLAEYPLRVVVTDRGIPPLSTSIVLIVRIVPHAQADTPENSVRPPGQIPAYLLDRYHSRPIVSGTYDHPADSSEGLNQRLSKLHAPVSSSASGDLRNVRDNTFLSSLSSPDVFWAAIICLTIATGVLVFLIVLITTVTCHRRMKPVGQRAGPGNLSAETRQNEWAQSDEGTYDSRYCSRQLDNVEMNISKNPSVTPEELFTLSDEPSLNVYAWPGRIKSPMNSPDLLDAVTRGSPKLTASGYSHLTGTMVSQCRTLQNPLFQRNDLPRVDLLMRPAMQPFPCTTYEGYQKLVPISRQSEPDNRPIHPNAFRVQPQNVSKSRTLSLERLGSTDDSGKSTLLSTSPKEGECKLLRTITPPVSSSVVVGQCDNKTEEKSSEKFVGKKKNEVSFV</sequence>
<dbReference type="InterPro" id="IPR015919">
    <property type="entry name" value="Cadherin-like_sf"/>
</dbReference>
<evidence type="ECO:0000313" key="12">
    <source>
        <dbReference type="EMBL" id="KAA0200419.1"/>
    </source>
</evidence>
<dbReference type="CDD" id="cd11304">
    <property type="entry name" value="Cadherin_repeat"/>
    <property type="match status" value="2"/>
</dbReference>
<dbReference type="PROSITE" id="PS50268">
    <property type="entry name" value="CADHERIN_2"/>
    <property type="match status" value="2"/>
</dbReference>
<dbReference type="Gene3D" id="2.60.40.60">
    <property type="entry name" value="Cadherins"/>
    <property type="match status" value="2"/>
</dbReference>
<evidence type="ECO:0000256" key="4">
    <source>
        <dbReference type="ARBA" id="ARBA00022837"/>
    </source>
</evidence>
<keyword evidence="7" id="KW-0325">Glycoprotein</keyword>
<keyword evidence="6 10" id="KW-0472">Membrane</keyword>
<name>A0A8E0S7T9_9TREM</name>
<dbReference type="GO" id="GO:0005509">
    <property type="term" value="F:calcium ion binding"/>
    <property type="evidence" value="ECO:0007669"/>
    <property type="project" value="UniProtKB-UniRule"/>
</dbReference>
<gene>
    <name evidence="12" type="ORF">FBUS_02262</name>
</gene>
<dbReference type="GO" id="GO:0005886">
    <property type="term" value="C:plasma membrane"/>
    <property type="evidence" value="ECO:0007669"/>
    <property type="project" value="InterPro"/>
</dbReference>
<evidence type="ECO:0000256" key="1">
    <source>
        <dbReference type="ARBA" id="ARBA00004167"/>
    </source>
</evidence>
<feature type="transmembrane region" description="Helical" evidence="10">
    <location>
        <begin position="336"/>
        <end position="358"/>
    </location>
</feature>
<protein>
    <recommendedName>
        <fullName evidence="11">Cadherin domain-containing protein</fullName>
    </recommendedName>
</protein>
<dbReference type="OrthoDB" id="6252479at2759"/>
<keyword evidence="2 10" id="KW-0812">Transmembrane</keyword>
<proteinExistence type="predicted"/>
<feature type="domain" description="Cadherin" evidence="11">
    <location>
        <begin position="1"/>
        <end position="67"/>
    </location>
</feature>
<dbReference type="GO" id="GO:0007156">
    <property type="term" value="P:homophilic cell adhesion via plasma membrane adhesion molecules"/>
    <property type="evidence" value="ECO:0007669"/>
    <property type="project" value="InterPro"/>
</dbReference>
<organism evidence="12 13">
    <name type="scientific">Fasciolopsis buskii</name>
    <dbReference type="NCBI Taxonomy" id="27845"/>
    <lineage>
        <taxon>Eukaryota</taxon>
        <taxon>Metazoa</taxon>
        <taxon>Spiralia</taxon>
        <taxon>Lophotrochozoa</taxon>
        <taxon>Platyhelminthes</taxon>
        <taxon>Trematoda</taxon>
        <taxon>Digenea</taxon>
        <taxon>Plagiorchiida</taxon>
        <taxon>Echinostomata</taxon>
        <taxon>Echinostomatoidea</taxon>
        <taxon>Fasciolidae</taxon>
        <taxon>Fasciolopsis</taxon>
    </lineage>
</organism>
<evidence type="ECO:0000256" key="7">
    <source>
        <dbReference type="ARBA" id="ARBA00023180"/>
    </source>
</evidence>
<dbReference type="AlphaFoldDB" id="A0A8E0S7T9"/>
<keyword evidence="4 8" id="KW-0106">Calcium</keyword>
<comment type="caution">
    <text evidence="12">The sequence shown here is derived from an EMBL/GenBank/DDBJ whole genome shotgun (WGS) entry which is preliminary data.</text>
</comment>
<evidence type="ECO:0000256" key="2">
    <source>
        <dbReference type="ARBA" id="ARBA00022692"/>
    </source>
</evidence>
<evidence type="ECO:0000256" key="9">
    <source>
        <dbReference type="SAM" id="MobiDB-lite"/>
    </source>
</evidence>
<reference evidence="12" key="1">
    <citation type="submission" date="2019-05" db="EMBL/GenBank/DDBJ databases">
        <title>Annotation for the trematode Fasciolopsis buski.</title>
        <authorList>
            <person name="Choi Y.-J."/>
        </authorList>
    </citation>
    <scope>NUCLEOTIDE SEQUENCE</scope>
    <source>
        <strain evidence="12">HT</strain>
        <tissue evidence="12">Whole worm</tissue>
    </source>
</reference>